<gene>
    <name evidence="1" type="ORF">ALEPTO_LOCUS14110</name>
</gene>
<feature type="non-terminal residue" evidence="1">
    <location>
        <position position="47"/>
    </location>
</feature>
<dbReference type="PROSITE" id="PS51386">
    <property type="entry name" value="RINT1_TIP20"/>
    <property type="match status" value="1"/>
</dbReference>
<evidence type="ECO:0000313" key="2">
    <source>
        <dbReference type="Proteomes" id="UP000789508"/>
    </source>
</evidence>
<dbReference type="InterPro" id="IPR007528">
    <property type="entry name" value="RINT1_Tip20"/>
</dbReference>
<feature type="non-terminal residue" evidence="1">
    <location>
        <position position="1"/>
    </location>
</feature>
<organism evidence="1 2">
    <name type="scientific">Ambispora leptoticha</name>
    <dbReference type="NCBI Taxonomy" id="144679"/>
    <lineage>
        <taxon>Eukaryota</taxon>
        <taxon>Fungi</taxon>
        <taxon>Fungi incertae sedis</taxon>
        <taxon>Mucoromycota</taxon>
        <taxon>Glomeromycotina</taxon>
        <taxon>Glomeromycetes</taxon>
        <taxon>Archaeosporales</taxon>
        <taxon>Ambisporaceae</taxon>
        <taxon>Ambispora</taxon>
    </lineage>
</organism>
<sequence>NARGRCMEIEDEETIDEDLQLTKSAAKIMELLELVTSQYKLLPMFHN</sequence>
<accession>A0A9N9J9H1</accession>
<reference evidence="1" key="1">
    <citation type="submission" date="2021-06" db="EMBL/GenBank/DDBJ databases">
        <authorList>
            <person name="Kallberg Y."/>
            <person name="Tangrot J."/>
            <person name="Rosling A."/>
        </authorList>
    </citation>
    <scope>NUCLEOTIDE SEQUENCE</scope>
    <source>
        <strain evidence="1">FL130A</strain>
    </source>
</reference>
<dbReference type="Proteomes" id="UP000789508">
    <property type="component" value="Unassembled WGS sequence"/>
</dbReference>
<evidence type="ECO:0000313" key="1">
    <source>
        <dbReference type="EMBL" id="CAG8770258.1"/>
    </source>
</evidence>
<dbReference type="GO" id="GO:0006888">
    <property type="term" value="P:endoplasmic reticulum to Golgi vesicle-mediated transport"/>
    <property type="evidence" value="ECO:0007669"/>
    <property type="project" value="InterPro"/>
</dbReference>
<dbReference type="GO" id="GO:0070939">
    <property type="term" value="C:Dsl1/NZR complex"/>
    <property type="evidence" value="ECO:0007669"/>
    <property type="project" value="InterPro"/>
</dbReference>
<comment type="caution">
    <text evidence="1">The sequence shown here is derived from an EMBL/GenBank/DDBJ whole genome shotgun (WGS) entry which is preliminary data.</text>
</comment>
<dbReference type="EMBL" id="CAJVPS010051934">
    <property type="protein sequence ID" value="CAG8770258.1"/>
    <property type="molecule type" value="Genomic_DNA"/>
</dbReference>
<keyword evidence="2" id="KW-1185">Reference proteome</keyword>
<name>A0A9N9J9H1_9GLOM</name>
<proteinExistence type="predicted"/>
<protein>
    <submittedName>
        <fullName evidence="1">3730_t:CDS:1</fullName>
    </submittedName>
</protein>
<dbReference type="GO" id="GO:0006890">
    <property type="term" value="P:retrograde vesicle-mediated transport, Golgi to endoplasmic reticulum"/>
    <property type="evidence" value="ECO:0007669"/>
    <property type="project" value="InterPro"/>
</dbReference>
<dbReference type="AlphaFoldDB" id="A0A9N9J9H1"/>